<dbReference type="EMBL" id="VDLU01000001">
    <property type="protein sequence ID" value="TNJ30734.1"/>
    <property type="molecule type" value="Genomic_DNA"/>
</dbReference>
<sequence length="297" mass="33254">MVGLLYLLEAYDSNYDDTLPCPLSEEQMVMAAPSIFDPLGGITSTEVMYIFSYAESYGQIRFLHIPGKGTRALTETGYIEITNGLQDFLTIMGCERLENQVHRIGTFRTAKIQQEYGSPVSISLCTLSTLLLPGVTDPDVDPIGLCKTMDTLFIHRMAFFICDLPDVLNIHHARQLANVLVNSLVLAPLQAHFQSLSPLHLRCLTTFEEKLIKHDLGLQNVPLKPLVHSFTDFQIDEQSNTYAEFNNKSPTLLCPPSLFPLHVAPFETIELHRNMSGRITSPDIYLALALLELISEQ</sequence>
<evidence type="ECO:0000313" key="2">
    <source>
        <dbReference type="Proteomes" id="UP000315496"/>
    </source>
</evidence>
<accession>A0A4Z1SYG8</accession>
<proteinExistence type="predicted"/>
<dbReference type="AlphaFoldDB" id="A0A4Z1SYG8"/>
<dbReference type="Proteomes" id="UP000315496">
    <property type="component" value="Chromosome 1"/>
</dbReference>
<gene>
    <name evidence="1" type="ORF">GMRT_15380</name>
</gene>
<reference evidence="1 2" key="1">
    <citation type="submission" date="2019-05" db="EMBL/GenBank/DDBJ databases">
        <title>The compact genome of Giardia muris reveals important steps in the evolution of intestinal protozoan parasites.</title>
        <authorList>
            <person name="Xu F."/>
            <person name="Jimenez-Gonzalez A."/>
            <person name="Einarsson E."/>
            <person name="Astvaldsson A."/>
            <person name="Peirasmaki D."/>
            <person name="Eckmann L."/>
            <person name="Andersson J.O."/>
            <person name="Svard S.G."/>
            <person name="Jerlstrom-Hultqvist J."/>
        </authorList>
    </citation>
    <scope>NUCLEOTIDE SEQUENCE [LARGE SCALE GENOMIC DNA]</scope>
    <source>
        <strain evidence="1 2">Roberts-Thomson</strain>
    </source>
</reference>
<keyword evidence="2" id="KW-1185">Reference proteome</keyword>
<dbReference type="VEuPathDB" id="GiardiaDB:GMRT_15380"/>
<name>A0A4Z1SYG8_GIAMU</name>
<organism evidence="1 2">
    <name type="scientific">Giardia muris</name>
    <dbReference type="NCBI Taxonomy" id="5742"/>
    <lineage>
        <taxon>Eukaryota</taxon>
        <taxon>Metamonada</taxon>
        <taxon>Diplomonadida</taxon>
        <taxon>Hexamitidae</taxon>
        <taxon>Giardiinae</taxon>
        <taxon>Giardia</taxon>
    </lineage>
</organism>
<evidence type="ECO:0000313" key="1">
    <source>
        <dbReference type="EMBL" id="TNJ30734.1"/>
    </source>
</evidence>
<protein>
    <submittedName>
        <fullName evidence="1">Uncharacterized protein</fullName>
    </submittedName>
</protein>
<comment type="caution">
    <text evidence="1">The sequence shown here is derived from an EMBL/GenBank/DDBJ whole genome shotgun (WGS) entry which is preliminary data.</text>
</comment>